<evidence type="ECO:0000313" key="2">
    <source>
        <dbReference type="Proteomes" id="UP000501690"/>
    </source>
</evidence>
<sequence length="105" mass="11830">MYENYCYRSYTVTPGGVSKCEHSSQRPKTTKLVSQLLRRAIYLDSSLLATTSTLTPTTLVNPSHNSRVPRVHPPSRATIQEMLFQATTQGICSEPQLKEHQQSHL</sequence>
<dbReference type="EMBL" id="CP039346">
    <property type="protein sequence ID" value="QCD82969.1"/>
    <property type="molecule type" value="Genomic_DNA"/>
</dbReference>
<organism evidence="1 2">
    <name type="scientific">Vigna unguiculata</name>
    <name type="common">Cowpea</name>
    <dbReference type="NCBI Taxonomy" id="3917"/>
    <lineage>
        <taxon>Eukaryota</taxon>
        <taxon>Viridiplantae</taxon>
        <taxon>Streptophyta</taxon>
        <taxon>Embryophyta</taxon>
        <taxon>Tracheophyta</taxon>
        <taxon>Spermatophyta</taxon>
        <taxon>Magnoliopsida</taxon>
        <taxon>eudicotyledons</taxon>
        <taxon>Gunneridae</taxon>
        <taxon>Pentapetalae</taxon>
        <taxon>rosids</taxon>
        <taxon>fabids</taxon>
        <taxon>Fabales</taxon>
        <taxon>Fabaceae</taxon>
        <taxon>Papilionoideae</taxon>
        <taxon>50 kb inversion clade</taxon>
        <taxon>NPAAA clade</taxon>
        <taxon>indigoferoid/millettioid clade</taxon>
        <taxon>Phaseoleae</taxon>
        <taxon>Vigna</taxon>
    </lineage>
</organism>
<accession>A0A4D6L394</accession>
<protein>
    <submittedName>
        <fullName evidence="1">Uncharacterized protein</fullName>
    </submittedName>
</protein>
<dbReference type="Proteomes" id="UP000501690">
    <property type="component" value="Linkage Group LG2"/>
</dbReference>
<keyword evidence="2" id="KW-1185">Reference proteome</keyword>
<dbReference type="AlphaFoldDB" id="A0A4D6L394"/>
<evidence type="ECO:0000313" key="1">
    <source>
        <dbReference type="EMBL" id="QCD82969.1"/>
    </source>
</evidence>
<name>A0A4D6L394_VIGUN</name>
<reference evidence="1 2" key="1">
    <citation type="submission" date="2019-04" db="EMBL/GenBank/DDBJ databases">
        <title>An improved genome assembly and genetic linkage map for asparagus bean, Vigna unguiculata ssp. sesquipedialis.</title>
        <authorList>
            <person name="Xia Q."/>
            <person name="Zhang R."/>
            <person name="Dong Y."/>
        </authorList>
    </citation>
    <scope>NUCLEOTIDE SEQUENCE [LARGE SCALE GENOMIC DNA]</scope>
    <source>
        <tissue evidence="1">Leaf</tissue>
    </source>
</reference>
<proteinExistence type="predicted"/>
<gene>
    <name evidence="1" type="ORF">DEO72_LG2g3311</name>
</gene>